<dbReference type="PANTHER" id="PTHR35936">
    <property type="entry name" value="MEMBRANE-BOUND LYTIC MUREIN TRANSGLYCOSYLASE F"/>
    <property type="match status" value="1"/>
</dbReference>
<gene>
    <name evidence="4" type="ORF">OSH07_20595</name>
</gene>
<dbReference type="EMBL" id="JAPKNK010000011">
    <property type="protein sequence ID" value="MCX5571612.1"/>
    <property type="molecule type" value="Genomic_DNA"/>
</dbReference>
<dbReference type="InterPro" id="IPR001638">
    <property type="entry name" value="Solute-binding_3/MltF_N"/>
</dbReference>
<keyword evidence="1 2" id="KW-0732">Signal</keyword>
<evidence type="ECO:0000313" key="4">
    <source>
        <dbReference type="EMBL" id="MCX5571612.1"/>
    </source>
</evidence>
<keyword evidence="5" id="KW-1185">Reference proteome</keyword>
<evidence type="ECO:0000313" key="5">
    <source>
        <dbReference type="Proteomes" id="UP001144805"/>
    </source>
</evidence>
<evidence type="ECO:0000259" key="3">
    <source>
        <dbReference type="SMART" id="SM00062"/>
    </source>
</evidence>
<evidence type="ECO:0000256" key="2">
    <source>
        <dbReference type="SAM" id="SignalP"/>
    </source>
</evidence>
<dbReference type="RefSeq" id="WP_266340576.1">
    <property type="nucleotide sequence ID" value="NZ_JAPKNK010000011.1"/>
</dbReference>
<dbReference type="SUPFAM" id="SSF53850">
    <property type="entry name" value="Periplasmic binding protein-like II"/>
    <property type="match status" value="1"/>
</dbReference>
<dbReference type="Gene3D" id="3.40.190.10">
    <property type="entry name" value="Periplasmic binding protein-like II"/>
    <property type="match status" value="2"/>
</dbReference>
<dbReference type="SMART" id="SM00062">
    <property type="entry name" value="PBPb"/>
    <property type="match status" value="1"/>
</dbReference>
<feature type="chain" id="PRO_5040750384" evidence="2">
    <location>
        <begin position="31"/>
        <end position="272"/>
    </location>
</feature>
<name>A0A9X3E6G8_9HYPH</name>
<feature type="signal peptide" evidence="2">
    <location>
        <begin position="1"/>
        <end position="30"/>
    </location>
</feature>
<feature type="domain" description="Solute-binding protein family 3/N-terminal" evidence="3">
    <location>
        <begin position="43"/>
        <end position="265"/>
    </location>
</feature>
<proteinExistence type="predicted"/>
<organism evidence="4 5">
    <name type="scientific">Kaistia nematophila</name>
    <dbReference type="NCBI Taxonomy" id="2994654"/>
    <lineage>
        <taxon>Bacteria</taxon>
        <taxon>Pseudomonadati</taxon>
        <taxon>Pseudomonadota</taxon>
        <taxon>Alphaproteobacteria</taxon>
        <taxon>Hyphomicrobiales</taxon>
        <taxon>Kaistiaceae</taxon>
        <taxon>Kaistia</taxon>
    </lineage>
</organism>
<dbReference type="Pfam" id="PF00497">
    <property type="entry name" value="SBP_bac_3"/>
    <property type="match status" value="1"/>
</dbReference>
<sequence length="272" mass="29264">MLKARLKTVIAGCAAMVLSTLLLATAPREAAAETIDDIISRGKVVIAIDTTTPPYGMIDEQFQPAGFDIEFAKKIGEGLGVPVEFVTVTSPGRIPALLTNRADMVVSIFSITAPRALQVAFSIPYAGQSAVVIAPKSTPIKSAADLVGKKVGLTRGTGEDGLLTEAAKANPGIEILRFDDYASLLQAMVSGQIDAMGGGDYGDIYLKKSAKGDDFEMKYILKTFYFGVGVRRDNPDLLRWLNTFIFTLKQDGTLEQLSQKYRNTPLPPLPVF</sequence>
<dbReference type="PANTHER" id="PTHR35936:SF17">
    <property type="entry name" value="ARGININE-BINDING EXTRACELLULAR PROTEIN ARTP"/>
    <property type="match status" value="1"/>
</dbReference>
<protein>
    <submittedName>
        <fullName evidence="4">Transporter substrate-binding domain-containing protein</fullName>
    </submittedName>
</protein>
<reference evidence="4" key="1">
    <citation type="submission" date="2022-11" db="EMBL/GenBank/DDBJ databases">
        <title>Biodiversity and phylogenetic relationships of bacteria.</title>
        <authorList>
            <person name="Machado R.A.R."/>
            <person name="Bhat A."/>
            <person name="Loulou A."/>
            <person name="Kallel S."/>
        </authorList>
    </citation>
    <scope>NUCLEOTIDE SEQUENCE</scope>
    <source>
        <strain evidence="4">K-TC2</strain>
    </source>
</reference>
<accession>A0A9X3E6G8</accession>
<comment type="caution">
    <text evidence="4">The sequence shown here is derived from an EMBL/GenBank/DDBJ whole genome shotgun (WGS) entry which is preliminary data.</text>
</comment>
<dbReference type="AlphaFoldDB" id="A0A9X3E6G8"/>
<evidence type="ECO:0000256" key="1">
    <source>
        <dbReference type="ARBA" id="ARBA00022729"/>
    </source>
</evidence>
<dbReference type="Proteomes" id="UP001144805">
    <property type="component" value="Unassembled WGS sequence"/>
</dbReference>